<protein>
    <submittedName>
        <fullName evidence="1">Uncharacterized protein</fullName>
    </submittedName>
</protein>
<comment type="caution">
    <text evidence="1">The sequence shown here is derived from an EMBL/GenBank/DDBJ whole genome shotgun (WGS) entry which is preliminary data.</text>
</comment>
<dbReference type="Proteomes" id="UP001060085">
    <property type="component" value="Linkage Group LG04"/>
</dbReference>
<organism evidence="1 2">
    <name type="scientific">Catharanthus roseus</name>
    <name type="common">Madagascar periwinkle</name>
    <name type="synonym">Vinca rosea</name>
    <dbReference type="NCBI Taxonomy" id="4058"/>
    <lineage>
        <taxon>Eukaryota</taxon>
        <taxon>Viridiplantae</taxon>
        <taxon>Streptophyta</taxon>
        <taxon>Embryophyta</taxon>
        <taxon>Tracheophyta</taxon>
        <taxon>Spermatophyta</taxon>
        <taxon>Magnoliopsida</taxon>
        <taxon>eudicotyledons</taxon>
        <taxon>Gunneridae</taxon>
        <taxon>Pentapetalae</taxon>
        <taxon>asterids</taxon>
        <taxon>lamiids</taxon>
        <taxon>Gentianales</taxon>
        <taxon>Apocynaceae</taxon>
        <taxon>Rauvolfioideae</taxon>
        <taxon>Vinceae</taxon>
        <taxon>Catharanthinae</taxon>
        <taxon>Catharanthus</taxon>
    </lineage>
</organism>
<reference evidence="2" key="1">
    <citation type="journal article" date="2023" name="Nat. Plants">
        <title>Single-cell RNA sequencing provides a high-resolution roadmap for understanding the multicellular compartmentation of specialized metabolism.</title>
        <authorList>
            <person name="Sun S."/>
            <person name="Shen X."/>
            <person name="Li Y."/>
            <person name="Li Y."/>
            <person name="Wang S."/>
            <person name="Li R."/>
            <person name="Zhang H."/>
            <person name="Shen G."/>
            <person name="Guo B."/>
            <person name="Wei J."/>
            <person name="Xu J."/>
            <person name="St-Pierre B."/>
            <person name="Chen S."/>
            <person name="Sun C."/>
        </authorList>
    </citation>
    <scope>NUCLEOTIDE SEQUENCE [LARGE SCALE GENOMIC DNA]</scope>
</reference>
<proteinExistence type="predicted"/>
<accession>A0ACC0B5L7</accession>
<evidence type="ECO:0000313" key="2">
    <source>
        <dbReference type="Proteomes" id="UP001060085"/>
    </source>
</evidence>
<sequence>MKTSFRPGLKFVENQVNRHISGIALVIFHYGAYKLVPRVMQMPYSAAVDLVAGWRRHRWTYREGTLIDEPSRTMSSSSSYSLREIVPERESIPVIDLSDDDKQRVEAAGQQIMELREEISWVDALFYTTRQAHRQATARTVMLEAELGSESPKHADEAVSESFQNRQFEPIREATPLPEQVTHKLNDIYDTLKYEDAMRVTLQLLDYEEWQMIGGLELPKLGHLRTNYEPGTIFKKNLKRNTYLVGFVSNERMSFSN</sequence>
<name>A0ACC0B5L7_CATRO</name>
<keyword evidence="2" id="KW-1185">Reference proteome</keyword>
<gene>
    <name evidence="1" type="ORF">M9H77_17792</name>
</gene>
<dbReference type="EMBL" id="CM044704">
    <property type="protein sequence ID" value="KAI5667939.1"/>
    <property type="molecule type" value="Genomic_DNA"/>
</dbReference>
<evidence type="ECO:0000313" key="1">
    <source>
        <dbReference type="EMBL" id="KAI5667939.1"/>
    </source>
</evidence>